<dbReference type="Proteomes" id="UP001235760">
    <property type="component" value="Unassembled WGS sequence"/>
</dbReference>
<keyword evidence="3" id="KW-0813">Transport</keyword>
<dbReference type="InterPro" id="IPR038404">
    <property type="entry name" value="TRAP_DctP_sf"/>
</dbReference>
<dbReference type="PANTHER" id="PTHR33376">
    <property type="match status" value="1"/>
</dbReference>
<reference evidence="6 7" key="1">
    <citation type="submission" date="2023-08" db="EMBL/GenBank/DDBJ databases">
        <authorList>
            <person name="Roldan D.M."/>
            <person name="Menes R.J."/>
        </authorList>
    </citation>
    <scope>NUCLEOTIDE SEQUENCE [LARGE SCALE GENOMIC DNA]</scope>
    <source>
        <strain evidence="6 7">CCM 2812</strain>
    </source>
</reference>
<evidence type="ECO:0000256" key="2">
    <source>
        <dbReference type="ARBA" id="ARBA00009023"/>
    </source>
</evidence>
<dbReference type="PIRSF" id="PIRSF006470">
    <property type="entry name" value="DctB"/>
    <property type="match status" value="1"/>
</dbReference>
<accession>A0ABT9FYS4</accession>
<dbReference type="NCBIfam" id="NF037995">
    <property type="entry name" value="TRAP_S1"/>
    <property type="match status" value="1"/>
</dbReference>
<dbReference type="PANTHER" id="PTHR33376:SF4">
    <property type="entry name" value="SIALIC ACID-BINDING PERIPLASMIC PROTEIN SIAP"/>
    <property type="match status" value="1"/>
</dbReference>
<name>A0ABT9FYS4_LEPDI</name>
<dbReference type="Gene3D" id="3.40.190.170">
    <property type="entry name" value="Bacterial extracellular solute-binding protein, family 7"/>
    <property type="match status" value="1"/>
</dbReference>
<dbReference type="Pfam" id="PF03480">
    <property type="entry name" value="DctP"/>
    <property type="match status" value="1"/>
</dbReference>
<evidence type="ECO:0000313" key="6">
    <source>
        <dbReference type="EMBL" id="MDP4299371.1"/>
    </source>
</evidence>
<keyword evidence="7" id="KW-1185">Reference proteome</keyword>
<evidence type="ECO:0000313" key="7">
    <source>
        <dbReference type="Proteomes" id="UP001235760"/>
    </source>
</evidence>
<evidence type="ECO:0000256" key="3">
    <source>
        <dbReference type="ARBA" id="ARBA00022448"/>
    </source>
</evidence>
<dbReference type="CDD" id="cd13603">
    <property type="entry name" value="PBP2_TRAP_Siap_TeaA_like"/>
    <property type="match status" value="1"/>
</dbReference>
<evidence type="ECO:0000256" key="1">
    <source>
        <dbReference type="ARBA" id="ARBA00004196"/>
    </source>
</evidence>
<proteinExistence type="inferred from homology"/>
<organism evidence="6 7">
    <name type="scientific">Leptothrix discophora</name>
    <dbReference type="NCBI Taxonomy" id="89"/>
    <lineage>
        <taxon>Bacteria</taxon>
        <taxon>Pseudomonadati</taxon>
        <taxon>Pseudomonadota</taxon>
        <taxon>Betaproteobacteria</taxon>
        <taxon>Burkholderiales</taxon>
        <taxon>Sphaerotilaceae</taxon>
        <taxon>Leptothrix</taxon>
    </lineage>
</organism>
<sequence length="328" mass="35112">MQRHTFVRALVATALASAFALPAAQAQTVKLTLGHGAAPGNPRHEAAVKFAEVAKAKSGGRIEVQVAPSAQLGDDAAMVTALRTGALDLSANSQGAVATTVPEYAAYGMPFLFASPAQAFKLLDGPLGKELADKSAEKGMVVLGYWDNGIRHMTNSKRAISKVEDMKGLKMRTPPDAVLVDIMHALGAEAQQIKFAELYVALQQGVVDGQENPLVNIHASKLYEVQKHLALTSHMFQMTPFLMSKRSWDRLSEADRKAVTEAAAEATALQRRMSQEADDRLLAELKAKGVQVTTVDKAAFAKATANVDDKWLATPIGPYLKKVIAAAR</sequence>
<comment type="caution">
    <text evidence="6">The sequence shown here is derived from an EMBL/GenBank/DDBJ whole genome shotgun (WGS) entry which is preliminary data.</text>
</comment>
<keyword evidence="4 5" id="KW-0732">Signal</keyword>
<dbReference type="EMBL" id="JAUZEE010000001">
    <property type="protein sequence ID" value="MDP4299371.1"/>
    <property type="molecule type" value="Genomic_DNA"/>
</dbReference>
<feature type="chain" id="PRO_5046391489" evidence="5">
    <location>
        <begin position="27"/>
        <end position="328"/>
    </location>
</feature>
<evidence type="ECO:0000256" key="4">
    <source>
        <dbReference type="ARBA" id="ARBA00022729"/>
    </source>
</evidence>
<dbReference type="InterPro" id="IPR004682">
    <property type="entry name" value="TRAP_DctP"/>
</dbReference>
<dbReference type="RefSeq" id="WP_305747929.1">
    <property type="nucleotide sequence ID" value="NZ_JAUZEE010000001.1"/>
</dbReference>
<feature type="signal peptide" evidence="5">
    <location>
        <begin position="1"/>
        <end position="26"/>
    </location>
</feature>
<dbReference type="InterPro" id="IPR018389">
    <property type="entry name" value="DctP_fam"/>
</dbReference>
<comment type="subcellular location">
    <subcellularLocation>
        <location evidence="1">Cell envelope</location>
    </subcellularLocation>
</comment>
<protein>
    <submittedName>
        <fullName evidence="6">TRAP transporter substrate-binding protein</fullName>
    </submittedName>
</protein>
<comment type="similarity">
    <text evidence="2">Belongs to the bacterial solute-binding protein 7 family.</text>
</comment>
<evidence type="ECO:0000256" key="5">
    <source>
        <dbReference type="SAM" id="SignalP"/>
    </source>
</evidence>
<dbReference type="NCBIfam" id="TIGR00787">
    <property type="entry name" value="dctP"/>
    <property type="match status" value="1"/>
</dbReference>
<gene>
    <name evidence="6" type="ORF">Q8X39_01875</name>
</gene>